<evidence type="ECO:0000313" key="3">
    <source>
        <dbReference type="Proteomes" id="UP000542125"/>
    </source>
</evidence>
<proteinExistence type="predicted"/>
<dbReference type="SUPFAM" id="SSF53474">
    <property type="entry name" value="alpha/beta-Hydrolases"/>
    <property type="match status" value="1"/>
</dbReference>
<dbReference type="RefSeq" id="WP_179584622.1">
    <property type="nucleotide sequence ID" value="NZ_JACBYR010000001.1"/>
</dbReference>
<keyword evidence="2" id="KW-0378">Hydrolase</keyword>
<dbReference type="Gene3D" id="3.40.50.1820">
    <property type="entry name" value="alpha/beta hydrolase"/>
    <property type="match status" value="1"/>
</dbReference>
<protein>
    <submittedName>
        <fullName evidence="2">Haloacetate dehalogenase</fullName>
        <ecNumber evidence="2">3.8.1.3</ecNumber>
    </submittedName>
</protein>
<sequence length="300" mass="33587">MTAIVASDSLFDLPVQHVAVNGVDIAYRQAGTGPVLLLLHGHPQTHVMWHKLWPSLTQRFTCIAADLRGYGDSEKPQGGDDHHGYSKRVMAQDLASLMTHLGHERFQVLAHDRGARVAHRLALDHAARVDRMMLLDIAPTLDMYDQTTRGFAQAYFHWFFLIQPAPLPDRMVEADPVFYIRSVMGGRHAGLAPFTDQAMAEYERCVRKTGWAYAICEDYRASASIDLDHDRDGRASGEKVQCPLRVLWGAKGVVARHFDVLKLWQAVANDVDGHPVECGHYLAEEAPDLLLPDVLAFFKN</sequence>
<evidence type="ECO:0000313" key="2">
    <source>
        <dbReference type="EMBL" id="NYE82089.1"/>
    </source>
</evidence>
<dbReference type="Proteomes" id="UP000542125">
    <property type="component" value="Unassembled WGS sequence"/>
</dbReference>
<keyword evidence="3" id="KW-1185">Reference proteome</keyword>
<accession>A0A7Y9ISA7</accession>
<dbReference type="PANTHER" id="PTHR43329">
    <property type="entry name" value="EPOXIDE HYDROLASE"/>
    <property type="match status" value="1"/>
</dbReference>
<feature type="domain" description="AB hydrolase-1" evidence="1">
    <location>
        <begin position="34"/>
        <end position="178"/>
    </location>
</feature>
<organism evidence="2 3">
    <name type="scientific">Pigmentiphaga litoralis</name>
    <dbReference type="NCBI Taxonomy" id="516702"/>
    <lineage>
        <taxon>Bacteria</taxon>
        <taxon>Pseudomonadati</taxon>
        <taxon>Pseudomonadota</taxon>
        <taxon>Betaproteobacteria</taxon>
        <taxon>Burkholderiales</taxon>
        <taxon>Alcaligenaceae</taxon>
        <taxon>Pigmentiphaga</taxon>
    </lineage>
</organism>
<name>A0A7Y9ISA7_9BURK</name>
<reference evidence="2 3" key="1">
    <citation type="submission" date="2020-07" db="EMBL/GenBank/DDBJ databases">
        <title>Genomic Encyclopedia of Type Strains, Phase IV (KMG-V): Genome sequencing to study the core and pangenomes of soil and plant-associated prokaryotes.</title>
        <authorList>
            <person name="Whitman W."/>
        </authorList>
    </citation>
    <scope>NUCLEOTIDE SEQUENCE [LARGE SCALE GENOMIC DNA]</scope>
    <source>
        <strain evidence="2 3">SAS40</strain>
    </source>
</reference>
<dbReference type="EC" id="3.8.1.3" evidence="2"/>
<dbReference type="AlphaFoldDB" id="A0A7Y9ISA7"/>
<evidence type="ECO:0000259" key="1">
    <source>
        <dbReference type="Pfam" id="PF00561"/>
    </source>
</evidence>
<dbReference type="GO" id="GO:0018785">
    <property type="term" value="F:haloacetate dehalogenase activity"/>
    <property type="evidence" value="ECO:0007669"/>
    <property type="project" value="UniProtKB-EC"/>
</dbReference>
<gene>
    <name evidence="2" type="ORF">FHW18_001360</name>
</gene>
<dbReference type="InterPro" id="IPR000073">
    <property type="entry name" value="AB_hydrolase_1"/>
</dbReference>
<comment type="caution">
    <text evidence="2">The sequence shown here is derived from an EMBL/GenBank/DDBJ whole genome shotgun (WGS) entry which is preliminary data.</text>
</comment>
<dbReference type="EMBL" id="JACBYR010000001">
    <property type="protein sequence ID" value="NYE82089.1"/>
    <property type="molecule type" value="Genomic_DNA"/>
</dbReference>
<dbReference type="InterPro" id="IPR029058">
    <property type="entry name" value="AB_hydrolase_fold"/>
</dbReference>
<dbReference type="Pfam" id="PF00561">
    <property type="entry name" value="Abhydrolase_1"/>
    <property type="match status" value="1"/>
</dbReference>